<evidence type="ECO:0000313" key="2">
    <source>
        <dbReference type="EMBL" id="TSC66108.1"/>
    </source>
</evidence>
<dbReference type="EMBL" id="VMFD01000015">
    <property type="protein sequence ID" value="TSC66108.1"/>
    <property type="molecule type" value="Genomic_DNA"/>
</dbReference>
<name>A0A554JCU5_9BACT</name>
<feature type="region of interest" description="Disordered" evidence="1">
    <location>
        <begin position="1"/>
        <end position="78"/>
    </location>
</feature>
<dbReference type="Proteomes" id="UP000316253">
    <property type="component" value="Unassembled WGS sequence"/>
</dbReference>
<proteinExistence type="predicted"/>
<gene>
    <name evidence="2" type="ORF">CEO22_221</name>
</gene>
<accession>A0A554JCU5</accession>
<dbReference type="AlphaFoldDB" id="A0A554JCU5"/>
<comment type="caution">
    <text evidence="2">The sequence shown here is derived from an EMBL/GenBank/DDBJ whole genome shotgun (WGS) entry which is preliminary data.</text>
</comment>
<evidence type="ECO:0000256" key="1">
    <source>
        <dbReference type="SAM" id="MobiDB-lite"/>
    </source>
</evidence>
<sequence length="118" mass="12512">MVNDPRLNVSPTGLKPVEPGIFGINRSEYPASPASPDQSVPIRQNDLDQIGITPERVDHATEPSSEQPPTLKVVTAPTQSVVNPETVAVSKISALDDPDNYQPATLETLLGSENSLAA</sequence>
<protein>
    <submittedName>
        <fullName evidence="2">Uncharacterized protein</fullName>
    </submittedName>
</protein>
<organism evidence="2">
    <name type="scientific">Candidatus Berkelbacteria bacterium Gr01-1014_85</name>
    <dbReference type="NCBI Taxonomy" id="2017150"/>
    <lineage>
        <taxon>Bacteria</taxon>
        <taxon>Candidatus Berkelbacteria</taxon>
    </lineage>
</organism>
<reference evidence="2" key="1">
    <citation type="submission" date="2017-08" db="EMBL/GenBank/DDBJ databases">
        <title>Mechanisms for carbon and nitrogen cycling indicate functional differentiation within the Candidate Phyla Radiation.</title>
        <authorList>
            <person name="Danczak R.E."/>
            <person name="Johnston M.D."/>
            <person name="Kenah C."/>
            <person name="Slattery M."/>
            <person name="Wrighton K.C."/>
            <person name="Wilkins M.J."/>
        </authorList>
    </citation>
    <scope>NUCLEOTIDE SEQUENCE [LARGE SCALE GENOMIC DNA]</scope>
    <source>
        <strain evidence="2">Gr01-1014_85</strain>
    </source>
</reference>